<protein>
    <submittedName>
        <fullName evidence="1">Uncharacterized protein</fullName>
    </submittedName>
</protein>
<name>A0A839EJV4_9HYPH</name>
<evidence type="ECO:0000313" key="1">
    <source>
        <dbReference type="EMBL" id="MBA8877000.1"/>
    </source>
</evidence>
<keyword evidence="2" id="KW-1185">Reference proteome</keyword>
<proteinExistence type="predicted"/>
<dbReference type="EMBL" id="JACGXN010000001">
    <property type="protein sequence ID" value="MBA8877000.1"/>
    <property type="molecule type" value="Genomic_DNA"/>
</dbReference>
<comment type="caution">
    <text evidence="1">The sequence shown here is derived from an EMBL/GenBank/DDBJ whole genome shotgun (WGS) entry which is preliminary data.</text>
</comment>
<dbReference type="Proteomes" id="UP000549052">
    <property type="component" value="Unassembled WGS sequence"/>
</dbReference>
<evidence type="ECO:0000313" key="2">
    <source>
        <dbReference type="Proteomes" id="UP000549052"/>
    </source>
</evidence>
<reference evidence="1 2" key="1">
    <citation type="submission" date="2020-07" db="EMBL/GenBank/DDBJ databases">
        <title>Genomic Encyclopedia of Type Strains, Phase IV (KMG-V): Genome sequencing to study the core and pangenomes of soil and plant-associated prokaryotes.</title>
        <authorList>
            <person name="Whitman W."/>
        </authorList>
    </citation>
    <scope>NUCLEOTIDE SEQUENCE [LARGE SCALE GENOMIC DNA]</scope>
    <source>
        <strain evidence="1 2">AN3</strain>
    </source>
</reference>
<accession>A0A839EJV4</accession>
<sequence length="47" mass="5263">MNEHICRTIVWLNEAEAFCGVKPLYCSSAHNEPFQGICFGHLPGDAR</sequence>
<organism evidence="1 2">
    <name type="scientific">Phyllobacterium myrsinacearum</name>
    <dbReference type="NCBI Taxonomy" id="28101"/>
    <lineage>
        <taxon>Bacteria</taxon>
        <taxon>Pseudomonadati</taxon>
        <taxon>Pseudomonadota</taxon>
        <taxon>Alphaproteobacteria</taxon>
        <taxon>Hyphomicrobiales</taxon>
        <taxon>Phyllobacteriaceae</taxon>
        <taxon>Phyllobacterium</taxon>
    </lineage>
</organism>
<gene>
    <name evidence="1" type="ORF">FHW16_000682</name>
</gene>
<dbReference type="AlphaFoldDB" id="A0A839EJV4"/>